<evidence type="ECO:0000313" key="2">
    <source>
        <dbReference type="Proteomes" id="UP000778797"/>
    </source>
</evidence>
<reference evidence="2" key="2">
    <citation type="submission" date="2023-07" db="EMBL/GenBank/DDBJ databases">
        <title>Genome of Winogradskyella sp. E313.</title>
        <authorList>
            <person name="Zhou Y."/>
        </authorList>
    </citation>
    <scope>NUCLEOTIDE SEQUENCE [LARGE SCALE GENOMIC DNA]</scope>
    <source>
        <strain evidence="2">E313</strain>
    </source>
</reference>
<organism evidence="1 2">
    <name type="scientific">Winogradskyella immobilis</name>
    <dbReference type="NCBI Taxonomy" id="2816852"/>
    <lineage>
        <taxon>Bacteria</taxon>
        <taxon>Pseudomonadati</taxon>
        <taxon>Bacteroidota</taxon>
        <taxon>Flavobacteriia</taxon>
        <taxon>Flavobacteriales</taxon>
        <taxon>Flavobacteriaceae</taxon>
        <taxon>Winogradskyella</taxon>
    </lineage>
</organism>
<reference evidence="2" key="1">
    <citation type="submission" date="2021-03" db="EMBL/GenBank/DDBJ databases">
        <title>Genome of Cognatishimia sp. F0-27.</title>
        <authorList>
            <person name="Ping X."/>
        </authorList>
    </citation>
    <scope>NUCLEOTIDE SEQUENCE [LARGE SCALE GENOMIC DNA]</scope>
    <source>
        <strain evidence="2">E313</strain>
    </source>
</reference>
<name>A0ABS8ELX6_9FLAO</name>
<dbReference type="EMBL" id="JAFMPT010000006">
    <property type="protein sequence ID" value="MCC1484216.1"/>
    <property type="molecule type" value="Genomic_DNA"/>
</dbReference>
<evidence type="ECO:0000313" key="1">
    <source>
        <dbReference type="EMBL" id="MCC1484216.1"/>
    </source>
</evidence>
<proteinExistence type="predicted"/>
<protein>
    <recommendedName>
        <fullName evidence="3">Lipoprotein</fullName>
    </recommendedName>
</protein>
<dbReference type="PROSITE" id="PS51257">
    <property type="entry name" value="PROKAR_LIPOPROTEIN"/>
    <property type="match status" value="1"/>
</dbReference>
<keyword evidence="2" id="KW-1185">Reference proteome</keyword>
<comment type="caution">
    <text evidence="1">The sequence shown here is derived from an EMBL/GenBank/DDBJ whole genome shotgun (WGS) entry which is preliminary data.</text>
</comment>
<sequence>MKSRIALLLLGLLLFSSCIVKSLQPFYIQEALEFQDVFVGAWKGKNNARWEVSSIKEYFEAEKADTTNKITEDDIKQFNRYKEGYYLSYIKEKKKDTIENHFIAMPFKVKNEILIDFIPFYIESIDNSFPQQHLLKTHSVAKLEITNKKQVKLSFLDQSYLSDLYQQGKVKLKREIVGVEEDPILTASSEEIYKFLEKYLASDFKDEWSSSDTEYTLDKTGDTGNTFKVWQTKSN</sequence>
<gene>
    <name evidence="1" type="ORF">J1C55_06430</name>
</gene>
<dbReference type="Proteomes" id="UP000778797">
    <property type="component" value="Unassembled WGS sequence"/>
</dbReference>
<accession>A0ABS8ELX6</accession>
<evidence type="ECO:0008006" key="3">
    <source>
        <dbReference type="Google" id="ProtNLM"/>
    </source>
</evidence>
<dbReference type="RefSeq" id="WP_227476660.1">
    <property type="nucleotide sequence ID" value="NZ_JAFMPT010000006.1"/>
</dbReference>